<evidence type="ECO:0000256" key="2">
    <source>
        <dbReference type="ARBA" id="ARBA00004863"/>
    </source>
</evidence>
<dbReference type="CDD" id="cd13962">
    <property type="entry name" value="PT_UbiA_UBIAD1"/>
    <property type="match status" value="1"/>
</dbReference>
<keyword evidence="7 9" id="KW-1133">Transmembrane helix</keyword>
<evidence type="ECO:0000256" key="8">
    <source>
        <dbReference type="ARBA" id="ARBA00023136"/>
    </source>
</evidence>
<dbReference type="InterPro" id="IPR044878">
    <property type="entry name" value="UbiA_sf"/>
</dbReference>
<feature type="transmembrane region" description="Helical" evidence="9">
    <location>
        <begin position="125"/>
        <end position="143"/>
    </location>
</feature>
<organism evidence="10 11">
    <name type="scientific">Sorangium cellulosum</name>
    <name type="common">Polyangium cellulosum</name>
    <dbReference type="NCBI Taxonomy" id="56"/>
    <lineage>
        <taxon>Bacteria</taxon>
        <taxon>Pseudomonadati</taxon>
        <taxon>Myxococcota</taxon>
        <taxon>Polyangia</taxon>
        <taxon>Polyangiales</taxon>
        <taxon>Polyangiaceae</taxon>
        <taxon>Sorangium</taxon>
    </lineage>
</organism>
<dbReference type="OrthoDB" id="322620at2"/>
<dbReference type="Pfam" id="PF01040">
    <property type="entry name" value="UbiA"/>
    <property type="match status" value="1"/>
</dbReference>
<dbReference type="Proteomes" id="UP000075260">
    <property type="component" value="Unassembled WGS sequence"/>
</dbReference>
<gene>
    <name evidence="10" type="ORF">BE15_16240</name>
</gene>
<evidence type="ECO:0000256" key="1">
    <source>
        <dbReference type="ARBA" id="ARBA00004141"/>
    </source>
</evidence>
<keyword evidence="8 9" id="KW-0472">Membrane</keyword>
<dbReference type="InterPro" id="IPR026046">
    <property type="entry name" value="UBIAD1"/>
</dbReference>
<dbReference type="GO" id="GO:0009234">
    <property type="term" value="P:menaquinone biosynthetic process"/>
    <property type="evidence" value="ECO:0007669"/>
    <property type="project" value="UniProtKB-UniPathway"/>
</dbReference>
<name>A0A150QRZ5_SORCE</name>
<dbReference type="InterPro" id="IPR000537">
    <property type="entry name" value="UbiA_prenyltransferase"/>
</dbReference>
<keyword evidence="5 10" id="KW-0808">Transferase</keyword>
<evidence type="ECO:0000256" key="3">
    <source>
        <dbReference type="ARBA" id="ARBA00022428"/>
    </source>
</evidence>
<feature type="transmembrane region" description="Helical" evidence="9">
    <location>
        <begin position="98"/>
        <end position="119"/>
    </location>
</feature>
<evidence type="ECO:0000256" key="5">
    <source>
        <dbReference type="ARBA" id="ARBA00022679"/>
    </source>
</evidence>
<dbReference type="GO" id="GO:0042371">
    <property type="term" value="P:vitamin K biosynthetic process"/>
    <property type="evidence" value="ECO:0007669"/>
    <property type="project" value="TreeGrafter"/>
</dbReference>
<comment type="caution">
    <text evidence="10">The sequence shown here is derived from an EMBL/GenBank/DDBJ whole genome shotgun (WGS) entry which is preliminary data.</text>
</comment>
<feature type="transmembrane region" description="Helical" evidence="9">
    <location>
        <begin position="155"/>
        <end position="174"/>
    </location>
</feature>
<dbReference type="GO" id="GO:0004659">
    <property type="term" value="F:prenyltransferase activity"/>
    <property type="evidence" value="ECO:0007669"/>
    <property type="project" value="InterPro"/>
</dbReference>
<evidence type="ECO:0000256" key="6">
    <source>
        <dbReference type="ARBA" id="ARBA00022692"/>
    </source>
</evidence>
<dbReference type="EMBL" id="JEMA01000400">
    <property type="protein sequence ID" value="KYF70436.1"/>
    <property type="molecule type" value="Genomic_DNA"/>
</dbReference>
<reference evidence="10 11" key="1">
    <citation type="submission" date="2014-02" db="EMBL/GenBank/DDBJ databases">
        <title>The small core and large imbalanced accessory genome model reveals a collaborative survival strategy of Sorangium cellulosum strains in nature.</title>
        <authorList>
            <person name="Han K."/>
            <person name="Peng R."/>
            <person name="Blom J."/>
            <person name="Li Y.-Z."/>
        </authorList>
    </citation>
    <scope>NUCLEOTIDE SEQUENCE [LARGE SCALE GENOMIC DNA]</scope>
    <source>
        <strain evidence="10 11">So0008-312</strain>
    </source>
</reference>
<evidence type="ECO:0000256" key="4">
    <source>
        <dbReference type="ARBA" id="ARBA00022475"/>
    </source>
</evidence>
<comment type="pathway">
    <text evidence="2">Quinol/quinone metabolism; menaquinone biosynthesis.</text>
</comment>
<evidence type="ECO:0000256" key="9">
    <source>
        <dbReference type="SAM" id="Phobius"/>
    </source>
</evidence>
<feature type="transmembrane region" description="Helical" evidence="9">
    <location>
        <begin position="280"/>
        <end position="302"/>
    </location>
</feature>
<evidence type="ECO:0000256" key="7">
    <source>
        <dbReference type="ARBA" id="ARBA00022989"/>
    </source>
</evidence>
<dbReference type="PANTHER" id="PTHR13929:SF0">
    <property type="entry name" value="UBIA PRENYLTRANSFERASE DOMAIN-CONTAINING PROTEIN 1"/>
    <property type="match status" value="1"/>
</dbReference>
<proteinExistence type="predicted"/>
<dbReference type="AlphaFoldDB" id="A0A150QRZ5"/>
<feature type="transmembrane region" description="Helical" evidence="9">
    <location>
        <begin position="255"/>
        <end position="273"/>
    </location>
</feature>
<keyword evidence="4" id="KW-1003">Cell membrane</keyword>
<comment type="subcellular location">
    <subcellularLocation>
        <location evidence="1">Membrane</location>
        <topology evidence="1">Multi-pass membrane protein</topology>
    </subcellularLocation>
</comment>
<dbReference type="GO" id="GO:0016020">
    <property type="term" value="C:membrane"/>
    <property type="evidence" value="ECO:0007669"/>
    <property type="project" value="UniProtKB-SubCell"/>
</dbReference>
<keyword evidence="6 9" id="KW-0812">Transmembrane</keyword>
<dbReference type="UniPathway" id="UPA00079"/>
<sequence length="306" mass="31032">MSARPGALSAWIRASRLASQPTIALPLLLGQLLGARAAGRPLDLATLAAVHLFGLLDQLFIVHANDVADQETDRRNRTATPFSGGSRVLVEGRLSPRALGAAALGCAAALLVVSAWLAATVPAPAAPLLVPLAIAALLLLWAYSYPPLRLSYSGGGELLQVVGVGVVLPLYGYVAQGGALDRFPVALLACLLPSHLGCAIATALPDEPSDRESGKRTVPVRVGGERAARWVALLNGLSLLLAPVGLGAAGLRPGAGLLIPAAAALVVLLARPAPPGSRLLLVRVGAAGAATLSLVAVTAWLANAAR</sequence>
<protein>
    <submittedName>
        <fullName evidence="10">1,4-dihydroxy-2-naphthoate prenyltransferase</fullName>
    </submittedName>
</protein>
<evidence type="ECO:0000313" key="10">
    <source>
        <dbReference type="EMBL" id="KYF70436.1"/>
    </source>
</evidence>
<dbReference type="RefSeq" id="WP_061607662.1">
    <property type="nucleotide sequence ID" value="NZ_CP162579.1"/>
</dbReference>
<dbReference type="Gene3D" id="1.10.357.140">
    <property type="entry name" value="UbiA prenyltransferase"/>
    <property type="match status" value="1"/>
</dbReference>
<accession>A0A150QRZ5</accession>
<keyword evidence="3" id="KW-0474">Menaquinone biosynthesis</keyword>
<evidence type="ECO:0000313" key="11">
    <source>
        <dbReference type="Proteomes" id="UP000075260"/>
    </source>
</evidence>
<dbReference type="PANTHER" id="PTHR13929">
    <property type="entry name" value="1,4-DIHYDROXY-2-NAPHTHOATE OCTAPRENYLTRANSFERASE"/>
    <property type="match status" value="1"/>
</dbReference>